<gene>
    <name evidence="4" type="ORF">AAFC00_004228</name>
</gene>
<dbReference type="RefSeq" id="XP_069202384.1">
    <property type="nucleotide sequence ID" value="XM_069343836.1"/>
</dbReference>
<feature type="region of interest" description="Disordered" evidence="1">
    <location>
        <begin position="368"/>
        <end position="397"/>
    </location>
</feature>
<sequence>MYASSFLLAFCLALGLVQATVYSLEDDYTDDFFGNFDFFTGPDPTEGWVDFLSYDDASASGLIKSTNPPSWGVDNNNVISPDNSAGRPSVRLTSKKTYNQGLFILDLAHMPHSACGVWPAFWTFSQTAQWPAGGEIDIIEYTNLGINDLMSLHTTDGCSIAGDSQYMTGELESNVCDVSQGSGCSINNTDSTSAGTGFNKAGGGVYAMEWTHELIQIWYFAAGSVPPSITNGQPDTALFGKVTALFQGTCNIDNHFYDHAMIFDLTFCGAWAGATFGDDGCQVLSGYDSESSCINYVGNNPHAFDNAYWTVNSLKVYKVGSNSQASSPSSGTSAVPAASTSSVGLTSQSAALGVSTSIYARSTSAASTTTSSATPTYSHYHHGPPSRRHAHRNQYDW</sequence>
<keyword evidence="5" id="KW-1185">Reference proteome</keyword>
<dbReference type="EMBL" id="JBFMKM010000005">
    <property type="protein sequence ID" value="KAL1306111.1"/>
    <property type="molecule type" value="Genomic_DNA"/>
</dbReference>
<dbReference type="InterPro" id="IPR000757">
    <property type="entry name" value="Beta-glucanase-like"/>
</dbReference>
<feature type="signal peptide" evidence="2">
    <location>
        <begin position="1"/>
        <end position="19"/>
    </location>
</feature>
<evidence type="ECO:0000259" key="3">
    <source>
        <dbReference type="PROSITE" id="PS51762"/>
    </source>
</evidence>
<feature type="compositionally biased region" description="Low complexity" evidence="1">
    <location>
        <begin position="368"/>
        <end position="378"/>
    </location>
</feature>
<dbReference type="Proteomes" id="UP001562354">
    <property type="component" value="Unassembled WGS sequence"/>
</dbReference>
<comment type="caution">
    <text evidence="4">The sequence shown here is derived from an EMBL/GenBank/DDBJ whole genome shotgun (WGS) entry which is preliminary data.</text>
</comment>
<evidence type="ECO:0000313" key="4">
    <source>
        <dbReference type="EMBL" id="KAL1306111.1"/>
    </source>
</evidence>
<dbReference type="PANTHER" id="PTHR10963">
    <property type="entry name" value="GLYCOSYL HYDROLASE-RELATED"/>
    <property type="match status" value="1"/>
</dbReference>
<accession>A0ABR3PK22</accession>
<dbReference type="PANTHER" id="PTHR10963:SF24">
    <property type="entry name" value="GLYCOSIDASE C21B10.07-RELATED"/>
    <property type="match status" value="1"/>
</dbReference>
<name>A0ABR3PK22_9PEZI</name>
<dbReference type="Pfam" id="PF26113">
    <property type="entry name" value="GH16_XgeA"/>
    <property type="match status" value="1"/>
</dbReference>
<dbReference type="InterPro" id="IPR050546">
    <property type="entry name" value="Glycosyl_Hydrlase_16"/>
</dbReference>
<proteinExistence type="predicted"/>
<reference evidence="4 5" key="1">
    <citation type="submission" date="2024-07" db="EMBL/GenBank/DDBJ databases">
        <title>Draft sequence of the Neodothiora populina.</title>
        <authorList>
            <person name="Drown D.D."/>
            <person name="Schuette U.S."/>
            <person name="Buechlein A.B."/>
            <person name="Rusch D.R."/>
            <person name="Winton L.W."/>
            <person name="Adams G.A."/>
        </authorList>
    </citation>
    <scope>NUCLEOTIDE SEQUENCE [LARGE SCALE GENOMIC DNA]</scope>
    <source>
        <strain evidence="4 5">CPC 39397</strain>
    </source>
</reference>
<protein>
    <recommendedName>
        <fullName evidence="3">GH16 domain-containing protein</fullName>
    </recommendedName>
</protein>
<dbReference type="PROSITE" id="PS51762">
    <property type="entry name" value="GH16_2"/>
    <property type="match status" value="1"/>
</dbReference>
<dbReference type="GeneID" id="95977928"/>
<evidence type="ECO:0000256" key="2">
    <source>
        <dbReference type="SAM" id="SignalP"/>
    </source>
</evidence>
<dbReference type="CDD" id="cd02181">
    <property type="entry name" value="GH16_fungal_Lam16A_glucanase"/>
    <property type="match status" value="1"/>
</dbReference>
<dbReference type="InterPro" id="IPR013320">
    <property type="entry name" value="ConA-like_dom_sf"/>
</dbReference>
<evidence type="ECO:0000313" key="5">
    <source>
        <dbReference type="Proteomes" id="UP001562354"/>
    </source>
</evidence>
<feature type="compositionally biased region" description="Basic residues" evidence="1">
    <location>
        <begin position="379"/>
        <end position="397"/>
    </location>
</feature>
<dbReference type="SUPFAM" id="SSF49899">
    <property type="entry name" value="Concanavalin A-like lectins/glucanases"/>
    <property type="match status" value="1"/>
</dbReference>
<keyword evidence="2" id="KW-0732">Signal</keyword>
<feature type="chain" id="PRO_5046814220" description="GH16 domain-containing protein" evidence="2">
    <location>
        <begin position="20"/>
        <end position="397"/>
    </location>
</feature>
<evidence type="ECO:0000256" key="1">
    <source>
        <dbReference type="SAM" id="MobiDB-lite"/>
    </source>
</evidence>
<dbReference type="Gene3D" id="2.60.120.200">
    <property type="match status" value="1"/>
</dbReference>
<feature type="domain" description="GH16" evidence="3">
    <location>
        <begin position="36"/>
        <end position="280"/>
    </location>
</feature>
<organism evidence="4 5">
    <name type="scientific">Neodothiora populina</name>
    <dbReference type="NCBI Taxonomy" id="2781224"/>
    <lineage>
        <taxon>Eukaryota</taxon>
        <taxon>Fungi</taxon>
        <taxon>Dikarya</taxon>
        <taxon>Ascomycota</taxon>
        <taxon>Pezizomycotina</taxon>
        <taxon>Dothideomycetes</taxon>
        <taxon>Dothideomycetidae</taxon>
        <taxon>Dothideales</taxon>
        <taxon>Dothioraceae</taxon>
        <taxon>Neodothiora</taxon>
    </lineage>
</organism>